<protein>
    <submittedName>
        <fullName evidence="1">Uncharacterized protein</fullName>
    </submittedName>
</protein>
<dbReference type="Proteomes" id="UP000287651">
    <property type="component" value="Unassembled WGS sequence"/>
</dbReference>
<proteinExistence type="predicted"/>
<feature type="non-terminal residue" evidence="1">
    <location>
        <position position="1"/>
    </location>
</feature>
<gene>
    <name evidence="1" type="ORF">B296_00004194</name>
</gene>
<dbReference type="AlphaFoldDB" id="A0A426Z042"/>
<organism evidence="1 2">
    <name type="scientific">Ensete ventricosum</name>
    <name type="common">Abyssinian banana</name>
    <name type="synonym">Musa ensete</name>
    <dbReference type="NCBI Taxonomy" id="4639"/>
    <lineage>
        <taxon>Eukaryota</taxon>
        <taxon>Viridiplantae</taxon>
        <taxon>Streptophyta</taxon>
        <taxon>Embryophyta</taxon>
        <taxon>Tracheophyta</taxon>
        <taxon>Spermatophyta</taxon>
        <taxon>Magnoliopsida</taxon>
        <taxon>Liliopsida</taxon>
        <taxon>Zingiberales</taxon>
        <taxon>Musaceae</taxon>
        <taxon>Ensete</taxon>
    </lineage>
</organism>
<name>A0A426Z042_ENSVE</name>
<dbReference type="EMBL" id="AMZH03009195">
    <property type="protein sequence ID" value="RRT57360.1"/>
    <property type="molecule type" value="Genomic_DNA"/>
</dbReference>
<accession>A0A426Z042</accession>
<comment type="caution">
    <text evidence="1">The sequence shown here is derived from an EMBL/GenBank/DDBJ whole genome shotgun (WGS) entry which is preliminary data.</text>
</comment>
<evidence type="ECO:0000313" key="2">
    <source>
        <dbReference type="Proteomes" id="UP000287651"/>
    </source>
</evidence>
<sequence length="72" mass="8486">QDRKIESFSFKYGQFSCRPGWVIVESTQNPGYKRFSRIAWAVQHLTVVENPGRRWYTHHRSLAIQPLGIPKK</sequence>
<evidence type="ECO:0000313" key="1">
    <source>
        <dbReference type="EMBL" id="RRT57360.1"/>
    </source>
</evidence>
<reference evidence="1 2" key="1">
    <citation type="journal article" date="2014" name="Agronomy (Basel)">
        <title>A Draft Genome Sequence for Ensete ventricosum, the Drought-Tolerant Tree Against Hunger.</title>
        <authorList>
            <person name="Harrison J."/>
            <person name="Moore K.A."/>
            <person name="Paszkiewicz K."/>
            <person name="Jones T."/>
            <person name="Grant M."/>
            <person name="Ambacheew D."/>
            <person name="Muzemil S."/>
            <person name="Studholme D.J."/>
        </authorList>
    </citation>
    <scope>NUCLEOTIDE SEQUENCE [LARGE SCALE GENOMIC DNA]</scope>
</reference>